<dbReference type="InterPro" id="IPR036236">
    <property type="entry name" value="Znf_C2H2_sf"/>
</dbReference>
<accession>W3WQM8</accession>
<dbReference type="PANTHER" id="PTHR24379">
    <property type="entry name" value="KRAB AND ZINC FINGER DOMAIN-CONTAINING"/>
    <property type="match status" value="1"/>
</dbReference>
<dbReference type="InterPro" id="IPR013087">
    <property type="entry name" value="Znf_C2H2_type"/>
</dbReference>
<dbReference type="KEGG" id="pfy:PFICI_11501"/>
<dbReference type="EMBL" id="KI912117">
    <property type="protein sequence ID" value="ETS76114.1"/>
    <property type="molecule type" value="Genomic_DNA"/>
</dbReference>
<dbReference type="Proteomes" id="UP000030651">
    <property type="component" value="Unassembled WGS sequence"/>
</dbReference>
<dbReference type="GO" id="GO:0008270">
    <property type="term" value="F:zinc ion binding"/>
    <property type="evidence" value="ECO:0007669"/>
    <property type="project" value="UniProtKB-KW"/>
</dbReference>
<reference evidence="9" key="1">
    <citation type="journal article" date="2015" name="BMC Genomics">
        <title>Genomic and transcriptomic analysis of the endophytic fungus Pestalotiopsis fici reveals its lifestyle and high potential for synthesis of natural products.</title>
        <authorList>
            <person name="Wang X."/>
            <person name="Zhang X."/>
            <person name="Liu L."/>
            <person name="Xiang M."/>
            <person name="Wang W."/>
            <person name="Sun X."/>
            <person name="Che Y."/>
            <person name="Guo L."/>
            <person name="Liu G."/>
            <person name="Guo L."/>
            <person name="Wang C."/>
            <person name="Yin W.B."/>
            <person name="Stadler M."/>
            <person name="Zhang X."/>
            <person name="Liu X."/>
        </authorList>
    </citation>
    <scope>NUCLEOTIDE SEQUENCE [LARGE SCALE GENOMIC DNA]</scope>
    <source>
        <strain evidence="9">W106-1 / CGMCC3.15140</strain>
    </source>
</reference>
<sequence length="536" mass="60776">MKRKTHDDDEEFGLPKRSRRLAAGTSTNVQLANDAYPDFDDGDDARDSDFSDHDDDLNSASTPDTIATTVTPTSAPSPRKKFPSDLKTIRCTWPGCEKAFNRPARLTAHLRSHTNERPFKCPHDGCDKSYLEEKHLKQHLGGSHSTERKHTCQEPGCGKSFLTSTRLRRHQLVHEGQERFRCRDFPPCNQSFRKHQTLQRHIRAEHLKMPAFQCKHEGCDAGFDTASSLRRHVEKEHADIKFWCEECNKGLKDGASDRVGFSTMDQLQHHMKKAHISCTFCDQIFPTRDAMETHTELEHASNLQEVRKSVVCTREGCGKVFSKQSNLQAHIRSFHDGVRYVCGQFDVSSAKDLSSWPLSDGCGGGFATKASLEKHIRHVHMDIPRPLPPRAEMPIRQDMQMPRDMLGQLTSTSETARRTISCSWLGCSLKFAQQAEMQSHLHTHFDINMSDTLEQDFSMSSIPDPNLMGFEIPSPFTSNPVTPGLDEHWGYSHPATPHGQNYFPEAEEWRHDEAEMRQLIGPNDLGGLLDPALRQI</sequence>
<keyword evidence="2" id="KW-0677">Repeat</keyword>
<dbReference type="OMA" id="CETRCAS"/>
<evidence type="ECO:0000256" key="3">
    <source>
        <dbReference type="ARBA" id="ARBA00022771"/>
    </source>
</evidence>
<dbReference type="OrthoDB" id="4748970at2759"/>
<proteinExistence type="predicted"/>
<gene>
    <name evidence="8" type="ORF">PFICI_11501</name>
</gene>
<dbReference type="HOGENOM" id="CLU_002678_91_1_1"/>
<feature type="compositionally biased region" description="Low complexity" evidence="6">
    <location>
        <begin position="60"/>
        <end position="77"/>
    </location>
</feature>
<evidence type="ECO:0000256" key="4">
    <source>
        <dbReference type="ARBA" id="ARBA00022833"/>
    </source>
</evidence>
<evidence type="ECO:0000256" key="5">
    <source>
        <dbReference type="PROSITE-ProRule" id="PRU00042"/>
    </source>
</evidence>
<dbReference type="SUPFAM" id="SSF57667">
    <property type="entry name" value="beta-beta-alpha zinc fingers"/>
    <property type="match status" value="4"/>
</dbReference>
<evidence type="ECO:0000256" key="6">
    <source>
        <dbReference type="SAM" id="MobiDB-lite"/>
    </source>
</evidence>
<feature type="region of interest" description="Disordered" evidence="6">
    <location>
        <begin position="1"/>
        <end position="84"/>
    </location>
</feature>
<keyword evidence="3 5" id="KW-0863">Zinc-finger</keyword>
<evidence type="ECO:0000259" key="7">
    <source>
        <dbReference type="PROSITE" id="PS50157"/>
    </source>
</evidence>
<dbReference type="PROSITE" id="PS00028">
    <property type="entry name" value="ZINC_FINGER_C2H2_1"/>
    <property type="match status" value="6"/>
</dbReference>
<evidence type="ECO:0000256" key="2">
    <source>
        <dbReference type="ARBA" id="ARBA00022737"/>
    </source>
</evidence>
<dbReference type="eggNOG" id="KOG1721">
    <property type="taxonomic scope" value="Eukaryota"/>
</dbReference>
<feature type="domain" description="C2H2-type" evidence="7">
    <location>
        <begin position="180"/>
        <end position="206"/>
    </location>
</feature>
<dbReference type="InParanoid" id="W3WQM8"/>
<dbReference type="PANTHER" id="PTHR24379:SF121">
    <property type="entry name" value="C2H2-TYPE DOMAIN-CONTAINING PROTEIN"/>
    <property type="match status" value="1"/>
</dbReference>
<dbReference type="SMART" id="SM00355">
    <property type="entry name" value="ZnF_C2H2"/>
    <property type="match status" value="10"/>
</dbReference>
<dbReference type="AlphaFoldDB" id="W3WQM8"/>
<dbReference type="Gene3D" id="3.30.160.60">
    <property type="entry name" value="Classic Zinc Finger"/>
    <property type="match status" value="6"/>
</dbReference>
<protein>
    <recommendedName>
        <fullName evidence="7">C2H2-type domain-containing protein</fullName>
    </recommendedName>
</protein>
<dbReference type="PROSITE" id="PS50157">
    <property type="entry name" value="ZINC_FINGER_C2H2_2"/>
    <property type="match status" value="6"/>
</dbReference>
<feature type="domain" description="C2H2-type" evidence="7">
    <location>
        <begin position="89"/>
        <end position="118"/>
    </location>
</feature>
<feature type="domain" description="C2H2-type" evidence="7">
    <location>
        <begin position="310"/>
        <end position="340"/>
    </location>
</feature>
<feature type="domain" description="C2H2-type" evidence="7">
    <location>
        <begin position="119"/>
        <end position="149"/>
    </location>
</feature>
<dbReference type="Pfam" id="PF00096">
    <property type="entry name" value="zf-C2H2"/>
    <property type="match status" value="3"/>
</dbReference>
<evidence type="ECO:0000313" key="9">
    <source>
        <dbReference type="Proteomes" id="UP000030651"/>
    </source>
</evidence>
<dbReference type="GeneID" id="19276514"/>
<dbReference type="RefSeq" id="XP_007838273.1">
    <property type="nucleotide sequence ID" value="XM_007840082.1"/>
</dbReference>
<keyword evidence="9" id="KW-1185">Reference proteome</keyword>
<feature type="domain" description="C2H2-type" evidence="7">
    <location>
        <begin position="212"/>
        <end position="242"/>
    </location>
</feature>
<organism evidence="8 9">
    <name type="scientific">Pestalotiopsis fici (strain W106-1 / CGMCC3.15140)</name>
    <dbReference type="NCBI Taxonomy" id="1229662"/>
    <lineage>
        <taxon>Eukaryota</taxon>
        <taxon>Fungi</taxon>
        <taxon>Dikarya</taxon>
        <taxon>Ascomycota</taxon>
        <taxon>Pezizomycotina</taxon>
        <taxon>Sordariomycetes</taxon>
        <taxon>Xylariomycetidae</taxon>
        <taxon>Amphisphaeriales</taxon>
        <taxon>Sporocadaceae</taxon>
        <taxon>Pestalotiopsis</taxon>
    </lineage>
</organism>
<evidence type="ECO:0000256" key="1">
    <source>
        <dbReference type="ARBA" id="ARBA00022723"/>
    </source>
</evidence>
<name>W3WQM8_PESFW</name>
<keyword evidence="4" id="KW-0862">Zinc</keyword>
<evidence type="ECO:0000313" key="8">
    <source>
        <dbReference type="EMBL" id="ETS76114.1"/>
    </source>
</evidence>
<dbReference type="STRING" id="1229662.W3WQM8"/>
<keyword evidence="1" id="KW-0479">Metal-binding</keyword>
<feature type="domain" description="C2H2-type" evidence="7">
    <location>
        <begin position="150"/>
        <end position="179"/>
    </location>
</feature>